<dbReference type="PANTHER" id="PTHR11669">
    <property type="entry name" value="REPLICATION FACTOR C / DNA POLYMERASE III GAMMA-TAU SUBUNIT"/>
    <property type="match status" value="1"/>
</dbReference>
<dbReference type="InterPro" id="IPR050238">
    <property type="entry name" value="DNA_Rep/Repair_Clamp_Loader"/>
</dbReference>
<keyword evidence="2" id="KW-1185">Reference proteome</keyword>
<dbReference type="Pfam" id="PF13177">
    <property type="entry name" value="DNA_pol3_delta2"/>
    <property type="match status" value="1"/>
</dbReference>
<dbReference type="InterPro" id="IPR027417">
    <property type="entry name" value="P-loop_NTPase"/>
</dbReference>
<evidence type="ECO:0000313" key="1">
    <source>
        <dbReference type="EMBL" id="MEQ2440064.1"/>
    </source>
</evidence>
<dbReference type="EMBL" id="JBBMFD010000005">
    <property type="protein sequence ID" value="MEQ2440064.1"/>
    <property type="molecule type" value="Genomic_DNA"/>
</dbReference>
<reference evidence="1 2" key="1">
    <citation type="submission" date="2024-03" db="EMBL/GenBank/DDBJ databases">
        <title>Human intestinal bacterial collection.</title>
        <authorList>
            <person name="Pauvert C."/>
            <person name="Hitch T.C.A."/>
            <person name="Clavel T."/>
        </authorList>
    </citation>
    <scope>NUCLEOTIDE SEQUENCE [LARGE SCALE GENOMIC DNA]</scope>
    <source>
        <strain evidence="1 2">CLA-JM-H44</strain>
    </source>
</reference>
<dbReference type="PANTHER" id="PTHR11669:SF8">
    <property type="entry name" value="DNA POLYMERASE III SUBUNIT DELTA"/>
    <property type="match status" value="1"/>
</dbReference>
<dbReference type="Proteomes" id="UP001489509">
    <property type="component" value="Unassembled WGS sequence"/>
</dbReference>
<name>A0ABV1DYC9_9FIRM</name>
<accession>A0ABV1DYC9</accession>
<protein>
    <submittedName>
        <fullName evidence="1">DNA polymerase III subunit</fullName>
    </submittedName>
</protein>
<dbReference type="SUPFAM" id="SSF52540">
    <property type="entry name" value="P-loop containing nucleoside triphosphate hydrolases"/>
    <property type="match status" value="1"/>
</dbReference>
<evidence type="ECO:0000313" key="2">
    <source>
        <dbReference type="Proteomes" id="UP001489509"/>
    </source>
</evidence>
<gene>
    <name evidence="1" type="ORF">WMO26_04410</name>
</gene>
<organism evidence="1 2">
    <name type="scientific">Solibaculum intestinale</name>
    <dbReference type="NCBI Taxonomy" id="3133165"/>
    <lineage>
        <taxon>Bacteria</taxon>
        <taxon>Bacillati</taxon>
        <taxon>Bacillota</taxon>
        <taxon>Clostridia</taxon>
        <taxon>Eubacteriales</taxon>
        <taxon>Oscillospiraceae</taxon>
        <taxon>Solibaculum</taxon>
    </lineage>
</organism>
<comment type="caution">
    <text evidence="1">The sequence shown here is derived from an EMBL/GenBank/DDBJ whole genome shotgun (WGS) entry which is preliminary data.</text>
</comment>
<dbReference type="Gene3D" id="3.40.50.300">
    <property type="entry name" value="P-loop containing nucleotide triphosphate hydrolases"/>
    <property type="match status" value="1"/>
</dbReference>
<proteinExistence type="predicted"/>
<dbReference type="RefSeq" id="WP_349218423.1">
    <property type="nucleotide sequence ID" value="NZ_JBBMFD010000005.1"/>
</dbReference>
<sequence>MKFGTFLGNEAAKEQLSRVFESGRLPHAYLLTGPAGCGRRTLARLIAAAYQCKGAGEVPCGECAACRKSLTGIHPDIREYGSDGGARSFHLDVIRAIKADVFITPNEGKYKMYLLENAQTMTVQAQNALLKILEEPPSYAVFLLTAESRESMLPTILSRCVTIALSPVSEEETVAALRAAFPDRPEEELCRAASLCGGVIGRAMEALEDGKLSEAAELAGKMARALCAPAELPLLKLTGKLERDKPLTRATLSELLLLLRDGLSARLGGGKPISPDPAAAAVLAQTLTSERLLSLIGKVEELMRLLDGNINQILLITLLCARLRG</sequence>